<organism evidence="1">
    <name type="scientific">marine sediment metagenome</name>
    <dbReference type="NCBI Taxonomy" id="412755"/>
    <lineage>
        <taxon>unclassified sequences</taxon>
        <taxon>metagenomes</taxon>
        <taxon>ecological metagenomes</taxon>
    </lineage>
</organism>
<accession>X1NS10</accession>
<protein>
    <submittedName>
        <fullName evidence="1">Uncharacterized protein</fullName>
    </submittedName>
</protein>
<name>X1NS10_9ZZZZ</name>
<gene>
    <name evidence="1" type="ORF">S06H3_63568</name>
</gene>
<evidence type="ECO:0000313" key="1">
    <source>
        <dbReference type="EMBL" id="GAI46852.1"/>
    </source>
</evidence>
<feature type="non-terminal residue" evidence="1">
    <location>
        <position position="132"/>
    </location>
</feature>
<dbReference type="EMBL" id="BARV01042203">
    <property type="protein sequence ID" value="GAI46852.1"/>
    <property type="molecule type" value="Genomic_DNA"/>
</dbReference>
<proteinExistence type="predicted"/>
<dbReference type="AlphaFoldDB" id="X1NS10"/>
<comment type="caution">
    <text evidence="1">The sequence shown here is derived from an EMBL/GenBank/DDBJ whole genome shotgun (WGS) entry which is preliminary data.</text>
</comment>
<reference evidence="1" key="1">
    <citation type="journal article" date="2014" name="Front. Microbiol.">
        <title>High frequency of phylogenetically diverse reductive dehalogenase-homologous genes in deep subseafloor sedimentary metagenomes.</title>
        <authorList>
            <person name="Kawai M."/>
            <person name="Futagami T."/>
            <person name="Toyoda A."/>
            <person name="Takaki Y."/>
            <person name="Nishi S."/>
            <person name="Hori S."/>
            <person name="Arai W."/>
            <person name="Tsubouchi T."/>
            <person name="Morono Y."/>
            <person name="Uchiyama I."/>
            <person name="Ito T."/>
            <person name="Fujiyama A."/>
            <person name="Inagaki F."/>
            <person name="Takami H."/>
        </authorList>
    </citation>
    <scope>NUCLEOTIDE SEQUENCE</scope>
    <source>
        <strain evidence="1">Expedition CK06-06</strain>
    </source>
</reference>
<sequence length="132" mass="14456">MKKGKLELSSIDRKISPRGKIRVTTESGSAHYDYPIISTKYHFNAKSGLQVSLELGETTRSIADELLTLKRQVAERRLMGAAKGRGLSTGIWTSEGSDQRFKAEEIETRMIKSINADVSTITAGDGVITINA</sequence>